<name>W4HMA2_9RHOB</name>
<evidence type="ECO:0000313" key="1">
    <source>
        <dbReference type="EMBL" id="ETW13115.1"/>
    </source>
</evidence>
<dbReference type="eggNOG" id="COG1917">
    <property type="taxonomic scope" value="Bacteria"/>
</dbReference>
<keyword evidence="2" id="KW-1185">Reference proteome</keyword>
<dbReference type="EMBL" id="AQQW01000004">
    <property type="protein sequence ID" value="ETW13115.1"/>
    <property type="molecule type" value="Genomic_DNA"/>
</dbReference>
<evidence type="ECO:0000313" key="2">
    <source>
        <dbReference type="Proteomes" id="UP000019063"/>
    </source>
</evidence>
<organism evidence="1 2">
    <name type="scientific">Roseivivax marinus</name>
    <dbReference type="NCBI Taxonomy" id="1379903"/>
    <lineage>
        <taxon>Bacteria</taxon>
        <taxon>Pseudomonadati</taxon>
        <taxon>Pseudomonadota</taxon>
        <taxon>Alphaproteobacteria</taxon>
        <taxon>Rhodobacterales</taxon>
        <taxon>Roseobacteraceae</taxon>
        <taxon>Roseivivax</taxon>
    </lineage>
</organism>
<dbReference type="RefSeq" id="WP_051487540.1">
    <property type="nucleotide sequence ID" value="NZ_AQQW01000004.1"/>
</dbReference>
<dbReference type="STRING" id="1379903.ATO8_07886"/>
<dbReference type="AlphaFoldDB" id="W4HMA2"/>
<accession>W4HMA2</accession>
<dbReference type="Proteomes" id="UP000019063">
    <property type="component" value="Unassembled WGS sequence"/>
</dbReference>
<gene>
    <name evidence="1" type="ORF">ATO8_07886</name>
</gene>
<sequence>MTKTDDIAGAEPVLRHGWYWAEADGALVHTRHWPPRFDISAEGTFPRVSSRKLAVAIRQDLWRKMKRLRGFSPVVTITHNDEFFSVRIGGRVGKAAVPESVQTMLEDLLTSPTHRAAWRKWAGRGGAA</sequence>
<reference evidence="1 2" key="1">
    <citation type="journal article" date="2014" name="Antonie Van Leeuwenhoek">
        <title>Roseivivax atlanticus sp. nov., isolated from surface seawater of the Atlantic Ocean.</title>
        <authorList>
            <person name="Li G."/>
            <person name="Lai Q."/>
            <person name="Liu X."/>
            <person name="Sun F."/>
            <person name="Shao Z."/>
        </authorList>
    </citation>
    <scope>NUCLEOTIDE SEQUENCE [LARGE SCALE GENOMIC DNA]</scope>
    <source>
        <strain evidence="1 2">22II-s10s</strain>
    </source>
</reference>
<comment type="caution">
    <text evidence="1">The sequence shown here is derived from an EMBL/GenBank/DDBJ whole genome shotgun (WGS) entry which is preliminary data.</text>
</comment>
<protein>
    <submittedName>
        <fullName evidence="1">Uncharacterized protein</fullName>
    </submittedName>
</protein>
<proteinExistence type="predicted"/>